<feature type="compositionally biased region" description="Low complexity" evidence="1">
    <location>
        <begin position="1"/>
        <end position="14"/>
    </location>
</feature>
<evidence type="ECO:0000256" key="1">
    <source>
        <dbReference type="SAM" id="MobiDB-lite"/>
    </source>
</evidence>
<feature type="transmembrane region" description="Helical" evidence="2">
    <location>
        <begin position="108"/>
        <end position="128"/>
    </location>
</feature>
<evidence type="ECO:0000259" key="3">
    <source>
        <dbReference type="Pfam" id="PF02517"/>
    </source>
</evidence>
<feature type="region of interest" description="Disordered" evidence="1">
    <location>
        <begin position="1"/>
        <end position="31"/>
    </location>
</feature>
<keyword evidence="4" id="KW-0482">Metalloprotease</keyword>
<dbReference type="Pfam" id="PF02517">
    <property type="entry name" value="Rce1-like"/>
    <property type="match status" value="1"/>
</dbReference>
<feature type="transmembrane region" description="Helical" evidence="2">
    <location>
        <begin position="37"/>
        <end position="55"/>
    </location>
</feature>
<keyword evidence="2" id="KW-1133">Transmembrane helix</keyword>
<feature type="transmembrane region" description="Helical" evidence="2">
    <location>
        <begin position="274"/>
        <end position="293"/>
    </location>
</feature>
<dbReference type="GO" id="GO:0008237">
    <property type="term" value="F:metallopeptidase activity"/>
    <property type="evidence" value="ECO:0007669"/>
    <property type="project" value="UniProtKB-KW"/>
</dbReference>
<dbReference type="Proteomes" id="UP000675781">
    <property type="component" value="Unassembled WGS sequence"/>
</dbReference>
<keyword evidence="2" id="KW-0812">Transmembrane</keyword>
<protein>
    <submittedName>
        <fullName evidence="4">CPBP family intramembrane metalloprotease</fullName>
    </submittedName>
</protein>
<evidence type="ECO:0000256" key="2">
    <source>
        <dbReference type="SAM" id="Phobius"/>
    </source>
</evidence>
<feature type="transmembrane region" description="Helical" evidence="2">
    <location>
        <begin position="173"/>
        <end position="192"/>
    </location>
</feature>
<keyword evidence="5" id="KW-1185">Reference proteome</keyword>
<feature type="domain" description="CAAX prenyl protease 2/Lysostaphin resistance protein A-like" evidence="3">
    <location>
        <begin position="145"/>
        <end position="234"/>
    </location>
</feature>
<dbReference type="InterPro" id="IPR003675">
    <property type="entry name" value="Rce1/LyrA-like_dom"/>
</dbReference>
<keyword evidence="4" id="KW-0378">Hydrolase</keyword>
<dbReference type="AlphaFoldDB" id="A0A941IPS2"/>
<accession>A0A941IPS2</accession>
<dbReference type="EMBL" id="JAGSOG010000008">
    <property type="protein sequence ID" value="MBR7832228.1"/>
    <property type="molecule type" value="Genomic_DNA"/>
</dbReference>
<feature type="transmembrane region" description="Helical" evidence="2">
    <location>
        <begin position="67"/>
        <end position="87"/>
    </location>
</feature>
<dbReference type="GO" id="GO:0004175">
    <property type="term" value="F:endopeptidase activity"/>
    <property type="evidence" value="ECO:0007669"/>
    <property type="project" value="UniProtKB-ARBA"/>
</dbReference>
<reference evidence="4" key="1">
    <citation type="submission" date="2021-04" db="EMBL/GenBank/DDBJ databases">
        <title>Genome based classification of Actinospica acidithermotolerans sp. nov., an actinobacterium isolated from an Indonesian hot spring.</title>
        <authorList>
            <person name="Kusuma A.B."/>
            <person name="Putra K.E."/>
            <person name="Nafisah S."/>
            <person name="Loh J."/>
            <person name="Nouioui I."/>
            <person name="Goodfellow M."/>
        </authorList>
    </citation>
    <scope>NUCLEOTIDE SEQUENCE</scope>
    <source>
        <strain evidence="4">CSCA 57</strain>
    </source>
</reference>
<proteinExistence type="predicted"/>
<feature type="transmembrane region" description="Helical" evidence="2">
    <location>
        <begin position="198"/>
        <end position="217"/>
    </location>
</feature>
<comment type="caution">
    <text evidence="4">The sequence shown here is derived from an EMBL/GenBank/DDBJ whole genome shotgun (WGS) entry which is preliminary data.</text>
</comment>
<organism evidence="4 5">
    <name type="scientific">Actinospica durhamensis</name>
    <dbReference type="NCBI Taxonomy" id="1508375"/>
    <lineage>
        <taxon>Bacteria</taxon>
        <taxon>Bacillati</taxon>
        <taxon>Actinomycetota</taxon>
        <taxon>Actinomycetes</taxon>
        <taxon>Catenulisporales</taxon>
        <taxon>Actinospicaceae</taxon>
        <taxon>Actinospica</taxon>
    </lineage>
</organism>
<dbReference type="PANTHER" id="PTHR39430:SF1">
    <property type="entry name" value="PROTEASE"/>
    <property type="match status" value="1"/>
</dbReference>
<keyword evidence="4" id="KW-0645">Protease</keyword>
<keyword evidence="2" id="KW-0472">Membrane</keyword>
<dbReference type="PANTHER" id="PTHR39430">
    <property type="entry name" value="MEMBRANE-ASSOCIATED PROTEASE-RELATED"/>
    <property type="match status" value="1"/>
</dbReference>
<dbReference type="GO" id="GO:0080120">
    <property type="term" value="P:CAAX-box protein maturation"/>
    <property type="evidence" value="ECO:0007669"/>
    <property type="project" value="UniProtKB-ARBA"/>
</dbReference>
<evidence type="ECO:0000313" key="4">
    <source>
        <dbReference type="EMBL" id="MBR7832228.1"/>
    </source>
</evidence>
<sequence length="310" mass="31868">MSSTQQQSATLQSARDADRIGSNGDSGSRAPRWAGSAWVRLPVLFVLMLAVDAIASGINSAADGTPLTALIAGVATGGLALVAYVRLVRYLEGRRTLELAPERARRELGRGIGFGVGLFAVTIALVALSGSYHVHGWGSFGGALTSLGLMSSAAVTEELAFRGALFRILEEKAGTWGALVASGLVFGGLHLINPNATVWGALAIAIEAGLMFGAIYAATRSLWLAIGLHLGWNVAEEGIFGTAVSGSDSHTGGLLHASVSGPQILSGGSFGPEASIFAIAVCAVPTVLFLLLAKRRNRIHTRAALAAAAR</sequence>
<gene>
    <name evidence="4" type="ORF">KDL01_03095</name>
</gene>
<evidence type="ECO:0000313" key="5">
    <source>
        <dbReference type="Proteomes" id="UP000675781"/>
    </source>
</evidence>
<name>A0A941IPS2_9ACTN</name>